<dbReference type="PANTHER" id="PTHR38344:SF1">
    <property type="entry name" value="INORGANIC CARBON TRANSPORTER SUBUNIT DABA-RELATED"/>
    <property type="match status" value="1"/>
</dbReference>
<comment type="function">
    <text evidence="6">Part of an energy-coupled inorganic carbon pump.</text>
</comment>
<keyword evidence="4 6" id="KW-0862">Zinc</keyword>
<dbReference type="RefSeq" id="WP_055148219.1">
    <property type="nucleotide sequence ID" value="NZ_JXSZ01000009.1"/>
</dbReference>
<keyword evidence="3 6" id="KW-0479">Metal-binding</keyword>
<evidence type="ECO:0000256" key="5">
    <source>
        <dbReference type="ARBA" id="ARBA00023136"/>
    </source>
</evidence>
<comment type="caution">
    <text evidence="7">The sequence shown here is derived from an EMBL/GenBank/DDBJ whole genome shotgun (WGS) entry which is preliminary data.</text>
</comment>
<keyword evidence="5 6" id="KW-0472">Membrane</keyword>
<accession>A0A0P7BTD0</accession>
<evidence type="ECO:0000256" key="3">
    <source>
        <dbReference type="ARBA" id="ARBA00022723"/>
    </source>
</evidence>
<comment type="cofactor">
    <cofactor evidence="6">
        <name>Zn(2+)</name>
        <dbReference type="ChEBI" id="CHEBI:29105"/>
    </cofactor>
</comment>
<protein>
    <recommendedName>
        <fullName evidence="6">Probable inorganic carbon transporter subunit DabA</fullName>
    </recommendedName>
</protein>
<dbReference type="AlphaFoldDB" id="A0A0P7BTD0"/>
<comment type="subcellular location">
    <subcellularLocation>
        <location evidence="6">Cell membrane</location>
        <topology evidence="6">Peripheral membrane protein</topology>
    </subcellularLocation>
</comment>
<feature type="binding site" evidence="6">
    <location>
        <position position="340"/>
    </location>
    <ligand>
        <name>Zn(2+)</name>
        <dbReference type="ChEBI" id="CHEBI:29105"/>
    </ligand>
</feature>
<dbReference type="Proteomes" id="UP000050454">
    <property type="component" value="Unassembled WGS sequence"/>
</dbReference>
<keyword evidence="1 6" id="KW-0813">Transport</keyword>
<evidence type="ECO:0000256" key="6">
    <source>
        <dbReference type="HAMAP-Rule" id="MF_01871"/>
    </source>
</evidence>
<dbReference type="OrthoDB" id="9805101at2"/>
<gene>
    <name evidence="6" type="primary">dabA</name>
    <name evidence="7" type="ORF">AFM12_11215</name>
</gene>
<dbReference type="GO" id="GO:0008270">
    <property type="term" value="F:zinc ion binding"/>
    <property type="evidence" value="ECO:0007669"/>
    <property type="project" value="UniProtKB-UniRule"/>
</dbReference>
<dbReference type="EMBL" id="LGTQ01000009">
    <property type="protein sequence ID" value="KPM47816.1"/>
    <property type="molecule type" value="Genomic_DNA"/>
</dbReference>
<name>A0A0P7BTD0_9BACT</name>
<comment type="subunit">
    <text evidence="6">Forms a complex with DabB.</text>
</comment>
<evidence type="ECO:0000313" key="7">
    <source>
        <dbReference type="EMBL" id="KPM47816.1"/>
    </source>
</evidence>
<evidence type="ECO:0000256" key="1">
    <source>
        <dbReference type="ARBA" id="ARBA00022448"/>
    </source>
</evidence>
<feature type="binding site" evidence="6">
    <location>
        <position position="520"/>
    </location>
    <ligand>
        <name>Zn(2+)</name>
        <dbReference type="ChEBI" id="CHEBI:29105"/>
    </ligand>
</feature>
<dbReference type="HAMAP" id="MF_01871">
    <property type="entry name" value="DabA"/>
    <property type="match status" value="1"/>
</dbReference>
<evidence type="ECO:0000256" key="4">
    <source>
        <dbReference type="ARBA" id="ARBA00022833"/>
    </source>
</evidence>
<comment type="similarity">
    <text evidence="6">Belongs to the inorganic carbon transporter (TC 9.A.2) DabA family.</text>
</comment>
<organism evidence="7 8">
    <name type="scientific">Jiulongibacter sediminis</name>
    <dbReference type="NCBI Taxonomy" id="1605367"/>
    <lineage>
        <taxon>Bacteria</taxon>
        <taxon>Pseudomonadati</taxon>
        <taxon>Bacteroidota</taxon>
        <taxon>Cytophagia</taxon>
        <taxon>Cytophagales</taxon>
        <taxon>Leadbetterellaceae</taxon>
        <taxon>Jiulongibacter</taxon>
    </lineage>
</organism>
<keyword evidence="8" id="KW-1185">Reference proteome</keyword>
<feature type="binding site" evidence="6">
    <location>
        <position position="338"/>
    </location>
    <ligand>
        <name>Zn(2+)</name>
        <dbReference type="ChEBI" id="CHEBI:29105"/>
    </ligand>
</feature>
<dbReference type="Pfam" id="PF10070">
    <property type="entry name" value="DabA"/>
    <property type="match status" value="1"/>
</dbReference>
<dbReference type="STRING" id="1605367.AFM12_11215"/>
<dbReference type="InterPro" id="IPR018752">
    <property type="entry name" value="DabA"/>
</dbReference>
<dbReference type="GO" id="GO:0005886">
    <property type="term" value="C:plasma membrane"/>
    <property type="evidence" value="ECO:0007669"/>
    <property type="project" value="UniProtKB-SubCell"/>
</dbReference>
<feature type="binding site" evidence="6">
    <location>
        <position position="535"/>
    </location>
    <ligand>
        <name>Zn(2+)</name>
        <dbReference type="ChEBI" id="CHEBI:29105"/>
    </ligand>
</feature>
<reference evidence="7 8" key="1">
    <citation type="submission" date="2015-07" db="EMBL/GenBank/DDBJ databases">
        <title>The draft genome sequence of Leadbetterella sp. JN14-9.</title>
        <authorList>
            <person name="Liu Y."/>
            <person name="Du J."/>
            <person name="Shao Z."/>
        </authorList>
    </citation>
    <scope>NUCLEOTIDE SEQUENCE [LARGE SCALE GENOMIC DNA]</scope>
    <source>
        <strain evidence="7 8">JN14-9</strain>
    </source>
</reference>
<evidence type="ECO:0000256" key="2">
    <source>
        <dbReference type="ARBA" id="ARBA00022475"/>
    </source>
</evidence>
<keyword evidence="2 6" id="KW-1003">Cell membrane</keyword>
<dbReference type="PATRIC" id="fig|1605367.3.peg.3636"/>
<proteinExistence type="inferred from homology"/>
<dbReference type="PANTHER" id="PTHR38344">
    <property type="entry name" value="UPF0753 PROTEIN AQ_863"/>
    <property type="match status" value="1"/>
</dbReference>
<evidence type="ECO:0000313" key="8">
    <source>
        <dbReference type="Proteomes" id="UP000050454"/>
    </source>
</evidence>
<sequence length="819" mass="91848">MIDLSISKISDQLLSKELTMACEKVAPLWSLENVVAVNPFIGFADQKFVDTAEYLSELANIQMALPSSFYLEKYREGNISKSDLEWVLSKEASEFKADEFLNGLDISEDVKSKRSILSLADMATKITGKDWRSFMTSRISFWASAYFDKGQAAWKASDFESGIFESWKAEAGIDLTPEIQGLKGFRSSIKALPDQPEEAAREAIETLEITEEFLPVYLHKLLLQTAGWSAYIAQIDWNLELQGEGKTKLKEFLTILLCWEACLMKAIDTDELNDAWENYTENFKSSQSGHRKSLSANLILQEAFNRTVQREIIEKFKGEKNPVNASETTRKLAQAIFCIDVRSETFRRNLEKVDTAIETMGFAGFFAFPINYMPLAHEHGQAQCPALLAPGYTVEEGLSNADQNAKAQEKRQLNYQVRKLWKSLKSGAVTCFSFVSPLGITFLVKLLTDTFRLTRAVHDPAKVGYSGKDFKNRTVNIDHAHHSHREVGIPLEKQVEMAANALRAMSLTENFAKFVLLIGHGSSSVNNPHASGLDCGACGGHSGEANAKVAAKVLNNPEVRKALKELQIDIPDETMFLAGLHDTTTDEVEFEELSQLNPDQIKELVQIKNSFTLAGRLTRKERAGRMALKGEVDKVIKDRSKDWSQVRPEWGLAGCYSFVIAPRERTRNIDFQGRSFLHSYDWKKDESFKVLELIMTAPMIVTSWISLQYFASTVDNKNMGAGNKTLHNVTGGVGVLEGFSGDLRVGLPQQSVFSGDQVLHEPVKLNVIIEAPLEAINQVLENHKNVRDLIDNEWIHLLALGETGEVSYRYIGDLQWEKI</sequence>